<dbReference type="EMBL" id="LAZR01025133">
    <property type="protein sequence ID" value="KKL72874.1"/>
    <property type="molecule type" value="Genomic_DNA"/>
</dbReference>
<organism evidence="2">
    <name type="scientific">marine sediment metagenome</name>
    <dbReference type="NCBI Taxonomy" id="412755"/>
    <lineage>
        <taxon>unclassified sequences</taxon>
        <taxon>metagenomes</taxon>
        <taxon>ecological metagenomes</taxon>
    </lineage>
</organism>
<proteinExistence type="predicted"/>
<evidence type="ECO:0000313" key="2">
    <source>
        <dbReference type="EMBL" id="KKL72874.1"/>
    </source>
</evidence>
<feature type="non-terminal residue" evidence="2">
    <location>
        <position position="1"/>
    </location>
</feature>
<sequence length="298" mass="33669">LGQSIQESFSPILQQLQFNRVRQQQREQLDIQRQNLELQQLSQRQQEKQRTSQRFFQLMDAFGPDVLSDPMVAQQVTELGLDPKMLLRGHKERQRTAEKQRGVAETAFLASLTPETKPGVTAFLSGIQSGLGQEASTALMRQVFEGQAEEISPERLEKLATEFPALFGPDAGITAAEGLEQLVGIRREQAEITGQFGPGFKRRIDTELQQLRLREDLREETRNILGKVTEETRVRAALRLSQFVENDLDTNRAAYQLRFPGFFQLSQIEKIAKVYGRNSAVFNAMRKVPGIIAGAVTQ</sequence>
<dbReference type="AlphaFoldDB" id="A0A0F9EG04"/>
<keyword evidence="1" id="KW-0175">Coiled coil</keyword>
<gene>
    <name evidence="2" type="ORF">LCGC14_2080540</name>
</gene>
<accession>A0A0F9EG04</accession>
<reference evidence="2" key="1">
    <citation type="journal article" date="2015" name="Nature">
        <title>Complex archaea that bridge the gap between prokaryotes and eukaryotes.</title>
        <authorList>
            <person name="Spang A."/>
            <person name="Saw J.H."/>
            <person name="Jorgensen S.L."/>
            <person name="Zaremba-Niedzwiedzka K."/>
            <person name="Martijn J."/>
            <person name="Lind A.E."/>
            <person name="van Eijk R."/>
            <person name="Schleper C."/>
            <person name="Guy L."/>
            <person name="Ettema T.J."/>
        </authorList>
    </citation>
    <scope>NUCLEOTIDE SEQUENCE</scope>
</reference>
<comment type="caution">
    <text evidence="2">The sequence shown here is derived from an EMBL/GenBank/DDBJ whole genome shotgun (WGS) entry which is preliminary data.</text>
</comment>
<evidence type="ECO:0000256" key="1">
    <source>
        <dbReference type="SAM" id="Coils"/>
    </source>
</evidence>
<name>A0A0F9EG04_9ZZZZ</name>
<protein>
    <submittedName>
        <fullName evidence="2">Uncharacterized protein</fullName>
    </submittedName>
</protein>
<feature type="coiled-coil region" evidence="1">
    <location>
        <begin position="19"/>
        <end position="51"/>
    </location>
</feature>